<dbReference type="InterPro" id="IPR008991">
    <property type="entry name" value="Translation_prot_SH3-like_sf"/>
</dbReference>
<dbReference type="PANTHER" id="PTHR12903">
    <property type="entry name" value="MITOCHONDRIAL RIBOSOMAL PROTEIN L24"/>
    <property type="match status" value="1"/>
</dbReference>
<evidence type="ECO:0000256" key="3">
    <source>
        <dbReference type="ARBA" id="ARBA00023274"/>
    </source>
</evidence>
<dbReference type="Pfam" id="PF17136">
    <property type="entry name" value="ribosomal_L24"/>
    <property type="match status" value="1"/>
</dbReference>
<dbReference type="EMBL" id="JARBHB010000011">
    <property type="protein sequence ID" value="KAJ8872493.1"/>
    <property type="molecule type" value="Genomic_DNA"/>
</dbReference>
<evidence type="ECO:0000256" key="5">
    <source>
        <dbReference type="ARBA" id="ARBA00035357"/>
    </source>
</evidence>
<dbReference type="InterPro" id="IPR003256">
    <property type="entry name" value="Ribosomal_uL24"/>
</dbReference>
<dbReference type="InterPro" id="IPR014722">
    <property type="entry name" value="Rib_uL2_dom2"/>
</dbReference>
<feature type="domain" description="KOW" evidence="6">
    <location>
        <begin position="88"/>
        <end position="115"/>
    </location>
</feature>
<dbReference type="SMART" id="SM00739">
    <property type="entry name" value="KOW"/>
    <property type="match status" value="1"/>
</dbReference>
<evidence type="ECO:0000259" key="6">
    <source>
        <dbReference type="SMART" id="SM00739"/>
    </source>
</evidence>
<dbReference type="Proteomes" id="UP001159363">
    <property type="component" value="Chromosome 10"/>
</dbReference>
<keyword evidence="8" id="KW-1185">Reference proteome</keyword>
<dbReference type="CDD" id="cd06089">
    <property type="entry name" value="KOW_RPL26"/>
    <property type="match status" value="1"/>
</dbReference>
<dbReference type="Pfam" id="PF00467">
    <property type="entry name" value="KOW"/>
    <property type="match status" value="1"/>
</dbReference>
<sequence length="252" mass="29581">MRFTKYLCSRVAELTKKYSNLPDEYVKRSMERVYWRTPRGLPQYLRREVAKRKFVFTVDRPWTREFAMANPDGVLKPKVFVEPIKDWSFFRGDRVELLAGPDKGKQGIVVQVIQERNWVIVEGLNCTYRMVGKRRNFPGVCMKAEQPLLVTTDVALVDPADLQSTKIEWRFTESGERVRVSARTGRIIPIPALAEETYDYKTKATYRESIKDTRAAEISKITFEPNLRTFEMDIMENMGIKEDRIPAKTYWY</sequence>
<comment type="similarity">
    <text evidence="1">Belongs to the universal ribosomal protein uL24 family.</text>
</comment>
<gene>
    <name evidence="7" type="ORF">PR048_026099</name>
</gene>
<protein>
    <recommendedName>
        <fullName evidence="4">Large ribosomal subunit protein uL24m</fullName>
    </recommendedName>
    <alternativeName>
        <fullName evidence="5">39S ribosomal protein L24, mitochondrial</fullName>
    </alternativeName>
</protein>
<dbReference type="InterPro" id="IPR005824">
    <property type="entry name" value="KOW"/>
</dbReference>
<keyword evidence="2" id="KW-0689">Ribosomal protein</keyword>
<proteinExistence type="inferred from homology"/>
<accession>A0ABQ9GKD7</accession>
<dbReference type="SUPFAM" id="SSF50104">
    <property type="entry name" value="Translation proteins SH3-like domain"/>
    <property type="match status" value="1"/>
</dbReference>
<evidence type="ECO:0000256" key="2">
    <source>
        <dbReference type="ARBA" id="ARBA00022980"/>
    </source>
</evidence>
<dbReference type="InterPro" id="IPR041988">
    <property type="entry name" value="Ribosomal_uL24_KOW"/>
</dbReference>
<comment type="caution">
    <text evidence="7">The sequence shown here is derived from an EMBL/GenBank/DDBJ whole genome shotgun (WGS) entry which is preliminary data.</text>
</comment>
<evidence type="ECO:0000313" key="8">
    <source>
        <dbReference type="Proteomes" id="UP001159363"/>
    </source>
</evidence>
<dbReference type="NCBIfam" id="TIGR01079">
    <property type="entry name" value="rplX_bact"/>
    <property type="match status" value="1"/>
</dbReference>
<evidence type="ECO:0000313" key="7">
    <source>
        <dbReference type="EMBL" id="KAJ8872493.1"/>
    </source>
</evidence>
<organism evidence="7 8">
    <name type="scientific">Dryococelus australis</name>
    <dbReference type="NCBI Taxonomy" id="614101"/>
    <lineage>
        <taxon>Eukaryota</taxon>
        <taxon>Metazoa</taxon>
        <taxon>Ecdysozoa</taxon>
        <taxon>Arthropoda</taxon>
        <taxon>Hexapoda</taxon>
        <taxon>Insecta</taxon>
        <taxon>Pterygota</taxon>
        <taxon>Neoptera</taxon>
        <taxon>Polyneoptera</taxon>
        <taxon>Phasmatodea</taxon>
        <taxon>Verophasmatodea</taxon>
        <taxon>Anareolatae</taxon>
        <taxon>Phasmatidae</taxon>
        <taxon>Eurycanthinae</taxon>
        <taxon>Dryococelus</taxon>
    </lineage>
</organism>
<evidence type="ECO:0000256" key="4">
    <source>
        <dbReference type="ARBA" id="ARBA00035283"/>
    </source>
</evidence>
<reference evidence="7 8" key="1">
    <citation type="submission" date="2023-02" db="EMBL/GenBank/DDBJ databases">
        <title>LHISI_Scaffold_Assembly.</title>
        <authorList>
            <person name="Stuart O.P."/>
            <person name="Cleave R."/>
            <person name="Magrath M.J.L."/>
            <person name="Mikheyev A.S."/>
        </authorList>
    </citation>
    <scope>NUCLEOTIDE SEQUENCE [LARGE SCALE GENOMIC DNA]</scope>
    <source>
        <strain evidence="7">Daus_M_001</strain>
        <tissue evidence="7">Leg muscle</tissue>
    </source>
</reference>
<keyword evidence="3" id="KW-0687">Ribonucleoprotein</keyword>
<evidence type="ECO:0000256" key="1">
    <source>
        <dbReference type="ARBA" id="ARBA00010618"/>
    </source>
</evidence>
<name>A0ABQ9GKD7_9NEOP</name>
<dbReference type="Gene3D" id="2.30.30.30">
    <property type="match status" value="1"/>
</dbReference>
<dbReference type="InterPro" id="IPR057264">
    <property type="entry name" value="Ribosomal_uL24_C"/>
</dbReference>